<feature type="repeat" description="Solcar" evidence="9">
    <location>
        <begin position="3"/>
        <end position="91"/>
    </location>
</feature>
<dbReference type="InterPro" id="IPR023395">
    <property type="entry name" value="MCP_dom_sf"/>
</dbReference>
<dbReference type="GO" id="GO:0022857">
    <property type="term" value="F:transmembrane transporter activity"/>
    <property type="evidence" value="ECO:0007669"/>
    <property type="project" value="TreeGrafter"/>
</dbReference>
<evidence type="ECO:0000256" key="2">
    <source>
        <dbReference type="ARBA" id="ARBA00006375"/>
    </source>
</evidence>
<sequence>MSSSVLAESFGGFSAGVVGTIIGFPLDLVKTRMQTAQGAGGSGSPTLLATFRHIVKSEGLGALYKGVATPLLSLTILNTLNFTSYNHFKRSLHGSGDSLSGLAGCFLAGSLAGPIASVISTPEHMIKTQMQIDNRRRGGALYTKGSLSAVRDILKRYGAGALYRGHQSNTIRECAFLGVYFATYEALKSGLPESKLSVPVAGGCAGAVGWVSSYPLDCVKANVQGSFPEKAKGIIETGREILRKRGIGGLYSGLTPSLIRAFLVSGSRFSAYEVGVWAFNSI</sequence>
<comment type="caution">
    <text evidence="11">The sequence shown here is derived from an EMBL/GenBank/DDBJ whole genome shotgun (WGS) entry which is preliminary data.</text>
</comment>
<evidence type="ECO:0000256" key="10">
    <source>
        <dbReference type="RuleBase" id="RU000488"/>
    </source>
</evidence>
<evidence type="ECO:0000256" key="8">
    <source>
        <dbReference type="ARBA" id="ARBA00023136"/>
    </source>
</evidence>
<reference evidence="12" key="1">
    <citation type="journal article" date="2023" name="Commun. Biol.">
        <title>Genome analysis of Parmales, the sister group of diatoms, reveals the evolutionary specialization of diatoms from phago-mixotrophs to photoautotrophs.</title>
        <authorList>
            <person name="Ban H."/>
            <person name="Sato S."/>
            <person name="Yoshikawa S."/>
            <person name="Yamada K."/>
            <person name="Nakamura Y."/>
            <person name="Ichinomiya M."/>
            <person name="Sato N."/>
            <person name="Blanc-Mathieu R."/>
            <person name="Endo H."/>
            <person name="Kuwata A."/>
            <person name="Ogata H."/>
        </authorList>
    </citation>
    <scope>NUCLEOTIDE SEQUENCE [LARGE SCALE GENOMIC DNA]</scope>
    <source>
        <strain evidence="12">NIES 3701</strain>
    </source>
</reference>
<keyword evidence="5" id="KW-0677">Repeat</keyword>
<dbReference type="PANTHER" id="PTHR45624:SF10">
    <property type="entry name" value="SLC (SOLUTE CARRIER) HOMOLOG"/>
    <property type="match status" value="1"/>
</dbReference>
<evidence type="ECO:0000256" key="5">
    <source>
        <dbReference type="ARBA" id="ARBA00022737"/>
    </source>
</evidence>
<evidence type="ECO:0000256" key="7">
    <source>
        <dbReference type="ARBA" id="ARBA00023128"/>
    </source>
</evidence>
<dbReference type="Pfam" id="PF00153">
    <property type="entry name" value="Mito_carr"/>
    <property type="match status" value="3"/>
</dbReference>
<proteinExistence type="inferred from homology"/>
<keyword evidence="6" id="KW-1133">Transmembrane helix</keyword>
<dbReference type="InterPro" id="IPR018108">
    <property type="entry name" value="MCP_transmembrane"/>
</dbReference>
<dbReference type="Proteomes" id="UP001165085">
    <property type="component" value="Unassembled WGS sequence"/>
</dbReference>
<keyword evidence="12" id="KW-1185">Reference proteome</keyword>
<dbReference type="OrthoDB" id="409586at2759"/>
<dbReference type="PANTHER" id="PTHR45624">
    <property type="entry name" value="MITOCHONDRIAL BASIC AMINO ACIDS TRANSPORTER-RELATED"/>
    <property type="match status" value="1"/>
</dbReference>
<accession>A0A9W7AVF0</accession>
<comment type="similarity">
    <text evidence="2 10">Belongs to the mitochondrial carrier (TC 2.A.29) family.</text>
</comment>
<name>A0A9W7AVF0_9STRA</name>
<keyword evidence="3 10" id="KW-0813">Transport</keyword>
<dbReference type="SUPFAM" id="SSF103506">
    <property type="entry name" value="Mitochondrial carrier"/>
    <property type="match status" value="1"/>
</dbReference>
<evidence type="ECO:0000256" key="4">
    <source>
        <dbReference type="ARBA" id="ARBA00022692"/>
    </source>
</evidence>
<comment type="subcellular location">
    <subcellularLocation>
        <location evidence="1">Mitochondrion membrane</location>
        <topology evidence="1">Multi-pass membrane protein</topology>
    </subcellularLocation>
</comment>
<dbReference type="PROSITE" id="PS50920">
    <property type="entry name" value="SOLCAR"/>
    <property type="match status" value="3"/>
</dbReference>
<evidence type="ECO:0000256" key="1">
    <source>
        <dbReference type="ARBA" id="ARBA00004225"/>
    </source>
</evidence>
<evidence type="ECO:0008006" key="13">
    <source>
        <dbReference type="Google" id="ProtNLM"/>
    </source>
</evidence>
<dbReference type="InterPro" id="IPR050567">
    <property type="entry name" value="Mitochondrial_Carrier"/>
</dbReference>
<gene>
    <name evidence="11" type="ORF">TrST_g14236</name>
</gene>
<dbReference type="AlphaFoldDB" id="A0A9W7AVF0"/>
<dbReference type="GO" id="GO:0031966">
    <property type="term" value="C:mitochondrial membrane"/>
    <property type="evidence" value="ECO:0007669"/>
    <property type="project" value="UniProtKB-SubCell"/>
</dbReference>
<protein>
    <recommendedName>
        <fullName evidence="13">Mitochondrial carrier protein</fullName>
    </recommendedName>
</protein>
<feature type="repeat" description="Solcar" evidence="9">
    <location>
        <begin position="100"/>
        <end position="190"/>
    </location>
</feature>
<dbReference type="EMBL" id="BRXY01000224">
    <property type="protein sequence ID" value="GMH78629.1"/>
    <property type="molecule type" value="Genomic_DNA"/>
</dbReference>
<evidence type="ECO:0000313" key="12">
    <source>
        <dbReference type="Proteomes" id="UP001165085"/>
    </source>
</evidence>
<evidence type="ECO:0000313" key="11">
    <source>
        <dbReference type="EMBL" id="GMH78629.1"/>
    </source>
</evidence>
<feature type="repeat" description="Solcar" evidence="9">
    <location>
        <begin position="193"/>
        <end position="278"/>
    </location>
</feature>
<evidence type="ECO:0000256" key="6">
    <source>
        <dbReference type="ARBA" id="ARBA00022989"/>
    </source>
</evidence>
<evidence type="ECO:0000256" key="9">
    <source>
        <dbReference type="PROSITE-ProRule" id="PRU00282"/>
    </source>
</evidence>
<organism evidence="11 12">
    <name type="scientific">Triparma strigata</name>
    <dbReference type="NCBI Taxonomy" id="1606541"/>
    <lineage>
        <taxon>Eukaryota</taxon>
        <taxon>Sar</taxon>
        <taxon>Stramenopiles</taxon>
        <taxon>Ochrophyta</taxon>
        <taxon>Bolidophyceae</taxon>
        <taxon>Parmales</taxon>
        <taxon>Triparmaceae</taxon>
        <taxon>Triparma</taxon>
    </lineage>
</organism>
<dbReference type="Gene3D" id="1.50.40.10">
    <property type="entry name" value="Mitochondrial carrier domain"/>
    <property type="match status" value="1"/>
</dbReference>
<keyword evidence="8 9" id="KW-0472">Membrane</keyword>
<keyword evidence="7" id="KW-0496">Mitochondrion</keyword>
<keyword evidence="4 9" id="KW-0812">Transmembrane</keyword>
<evidence type="ECO:0000256" key="3">
    <source>
        <dbReference type="ARBA" id="ARBA00022448"/>
    </source>
</evidence>